<dbReference type="AlphaFoldDB" id="L8X2J3"/>
<reference evidence="2 3" key="1">
    <citation type="journal article" date="2013" name="Nat. Commun.">
        <title>The evolution and pathogenic mechanisms of the rice sheath blight pathogen.</title>
        <authorList>
            <person name="Zheng A."/>
            <person name="Lin R."/>
            <person name="Xu L."/>
            <person name="Qin P."/>
            <person name="Tang C."/>
            <person name="Ai P."/>
            <person name="Zhang D."/>
            <person name="Liu Y."/>
            <person name="Sun Z."/>
            <person name="Feng H."/>
            <person name="Wang Y."/>
            <person name="Chen Y."/>
            <person name="Liang X."/>
            <person name="Fu R."/>
            <person name="Li Q."/>
            <person name="Zhang J."/>
            <person name="Yu X."/>
            <person name="Xie Z."/>
            <person name="Ding L."/>
            <person name="Guan P."/>
            <person name="Tang J."/>
            <person name="Liang Y."/>
            <person name="Wang S."/>
            <person name="Deng Q."/>
            <person name="Li S."/>
            <person name="Zhu J."/>
            <person name="Wang L."/>
            <person name="Liu H."/>
            <person name="Li P."/>
        </authorList>
    </citation>
    <scope>NUCLEOTIDE SEQUENCE [LARGE SCALE GENOMIC DNA]</scope>
    <source>
        <strain evidence="3">AG-1 IA</strain>
    </source>
</reference>
<sequence>MDSAEKLLEHTPVGGVLFPGIGSDPPLSAGGSGWKCVLSHRIIARLNQNEHLPPHSPPAVSLDKRSLFDLISAFNPPRANHLVLIANTKQPFTLTQKADIFESFTISVPQYPQLPVIPLAGAGSHVLLLSMSDPLQLPFQLSFFFHLLHGPAFLSMGPLAIAALGAGAFVTTAVAGVILLHRKVFTKSVQVDTEQGLSENALERREGTSPGWKEFTEEDEKATTSISELLLPLFPNQESDIGDTLAKGPQVLLNNPLRGPPGLLSPGTQQRANSVLVPEGDISDTRDWGDGPVFPPGLPLPANVAVATPILASSNRPPYLSPLDTGVSGIALWSILAPTPAEEIHCRANGQEGKVNSILTEKPGIKDDVVPQDEPLSSSSQSGQHLTVSSITMIPASTSIHEPEKRDPNADPTDLAHHPCSEAPLAIDVTSPTRTPGSAIISLDKVNQSSQYNDTGWPGAGDPAPRSSLLCTVPGVTVSGMPLPESPPLSPKAVSSLLIHTLPLDAIATTTTVFIEELSPWVDVSDYESPSPVAMPFVPVLPPIVTALRTDKDCNEAPRSPLSDAGSSSSDSESSGPDTPTELKHDLPFSAGSGYSFKGPPEPHLPVDSMERDVSVEDDVEVIDDFVIVGHQAPDPPTPTIDYPSTEWTPSTLPGSFGKATAPSDHSQPDQKSAYTMTVTDPPLTADMVQLCHALLAVSNCAGHVAQLVVGASTWWSLSLVPT</sequence>
<evidence type="ECO:0000313" key="3">
    <source>
        <dbReference type="Proteomes" id="UP000011668"/>
    </source>
</evidence>
<dbReference type="Proteomes" id="UP000011668">
    <property type="component" value="Unassembled WGS sequence"/>
</dbReference>
<feature type="compositionally biased region" description="Low complexity" evidence="1">
    <location>
        <begin position="560"/>
        <end position="578"/>
    </location>
</feature>
<comment type="caution">
    <text evidence="2">The sequence shown here is derived from an EMBL/GenBank/DDBJ whole genome shotgun (WGS) entry which is preliminary data.</text>
</comment>
<feature type="region of interest" description="Disordered" evidence="1">
    <location>
        <begin position="554"/>
        <end position="608"/>
    </location>
</feature>
<gene>
    <name evidence="2" type="ORF">AG1IA_03140</name>
</gene>
<dbReference type="EMBL" id="AFRT01000705">
    <property type="protein sequence ID" value="ELU42829.1"/>
    <property type="molecule type" value="Genomic_DNA"/>
</dbReference>
<dbReference type="OrthoDB" id="3213782at2759"/>
<name>L8X2J3_THACA</name>
<feature type="region of interest" description="Disordered" evidence="1">
    <location>
        <begin position="195"/>
        <end position="218"/>
    </location>
</feature>
<keyword evidence="3" id="KW-1185">Reference proteome</keyword>
<organism evidence="2 3">
    <name type="scientific">Thanatephorus cucumeris (strain AG1-IA)</name>
    <name type="common">Rice sheath blight fungus</name>
    <name type="synonym">Rhizoctonia solani</name>
    <dbReference type="NCBI Taxonomy" id="983506"/>
    <lineage>
        <taxon>Eukaryota</taxon>
        <taxon>Fungi</taxon>
        <taxon>Dikarya</taxon>
        <taxon>Basidiomycota</taxon>
        <taxon>Agaricomycotina</taxon>
        <taxon>Agaricomycetes</taxon>
        <taxon>Cantharellales</taxon>
        <taxon>Ceratobasidiaceae</taxon>
        <taxon>Rhizoctonia</taxon>
        <taxon>Rhizoctonia solani AG-1</taxon>
    </lineage>
</organism>
<evidence type="ECO:0000256" key="1">
    <source>
        <dbReference type="SAM" id="MobiDB-lite"/>
    </source>
</evidence>
<protein>
    <submittedName>
        <fullName evidence="2">Uncharacterized protein</fullName>
    </submittedName>
</protein>
<feature type="region of interest" description="Disordered" evidence="1">
    <location>
        <begin position="361"/>
        <end position="387"/>
    </location>
</feature>
<accession>L8X2J3</accession>
<proteinExistence type="predicted"/>
<dbReference type="HOGENOM" id="CLU_382699_0_0_1"/>
<feature type="compositionally biased region" description="Polar residues" evidence="1">
    <location>
        <begin position="375"/>
        <end position="387"/>
    </location>
</feature>
<evidence type="ECO:0000313" key="2">
    <source>
        <dbReference type="EMBL" id="ELU42829.1"/>
    </source>
</evidence>